<feature type="transmembrane region" description="Helical" evidence="2">
    <location>
        <begin position="161"/>
        <end position="184"/>
    </location>
</feature>
<dbReference type="OrthoDB" id="981491at2"/>
<protein>
    <submittedName>
        <fullName evidence="3">Uncharacterized protein</fullName>
    </submittedName>
</protein>
<organism evidence="3 4">
    <name type="scientific">Granulicella rosea</name>
    <dbReference type="NCBI Taxonomy" id="474952"/>
    <lineage>
        <taxon>Bacteria</taxon>
        <taxon>Pseudomonadati</taxon>
        <taxon>Acidobacteriota</taxon>
        <taxon>Terriglobia</taxon>
        <taxon>Terriglobales</taxon>
        <taxon>Acidobacteriaceae</taxon>
        <taxon>Granulicella</taxon>
    </lineage>
</organism>
<evidence type="ECO:0000313" key="3">
    <source>
        <dbReference type="EMBL" id="SNT03332.1"/>
    </source>
</evidence>
<evidence type="ECO:0000313" key="4">
    <source>
        <dbReference type="Proteomes" id="UP000198356"/>
    </source>
</evidence>
<sequence length="238" mass="25674">MAPPGLGDEAPTKKKNEDDTSNLEHRWQLRLLPFMASGIALLGLVYFALGIYSTSGIGVFLREEPSTHVTARVDDLLANRTKNQLTNADVMQQGLLLLEADTLERRYKQASALLLSRIWTRQLAFNTGMVLSLIGAIFILGKLTESSSQVDLGAASWKAGITSTSPGLILAFLGVSLMGIALVVQPKIEVTDKAIYFLSTQKEDGKKGQASTGVDPVPIPPTDPDPTEDGTTDANRHK</sequence>
<keyword evidence="2" id="KW-0472">Membrane</keyword>
<feature type="region of interest" description="Disordered" evidence="1">
    <location>
        <begin position="1"/>
        <end position="21"/>
    </location>
</feature>
<feature type="compositionally biased region" description="Basic and acidic residues" evidence="1">
    <location>
        <begin position="10"/>
        <end position="21"/>
    </location>
</feature>
<proteinExistence type="predicted"/>
<keyword evidence="2" id="KW-0812">Transmembrane</keyword>
<feature type="transmembrane region" description="Helical" evidence="2">
    <location>
        <begin position="123"/>
        <end position="141"/>
    </location>
</feature>
<keyword evidence="2" id="KW-1133">Transmembrane helix</keyword>
<dbReference type="AlphaFoldDB" id="A0A239JCK6"/>
<feature type="region of interest" description="Disordered" evidence="1">
    <location>
        <begin position="203"/>
        <end position="238"/>
    </location>
</feature>
<evidence type="ECO:0000256" key="2">
    <source>
        <dbReference type="SAM" id="Phobius"/>
    </source>
</evidence>
<dbReference type="RefSeq" id="WP_089408615.1">
    <property type="nucleotide sequence ID" value="NZ_FZOU01000003.1"/>
</dbReference>
<keyword evidence="4" id="KW-1185">Reference proteome</keyword>
<feature type="transmembrane region" description="Helical" evidence="2">
    <location>
        <begin position="31"/>
        <end position="52"/>
    </location>
</feature>
<dbReference type="EMBL" id="FZOU01000003">
    <property type="protein sequence ID" value="SNT03332.1"/>
    <property type="molecule type" value="Genomic_DNA"/>
</dbReference>
<reference evidence="3 4" key="1">
    <citation type="submission" date="2017-06" db="EMBL/GenBank/DDBJ databases">
        <authorList>
            <person name="Kim H.J."/>
            <person name="Triplett B.A."/>
        </authorList>
    </citation>
    <scope>NUCLEOTIDE SEQUENCE [LARGE SCALE GENOMIC DNA]</scope>
    <source>
        <strain evidence="3 4">DSM 18704</strain>
    </source>
</reference>
<dbReference type="Proteomes" id="UP000198356">
    <property type="component" value="Unassembled WGS sequence"/>
</dbReference>
<gene>
    <name evidence="3" type="ORF">SAMN05421770_103537</name>
</gene>
<accession>A0A239JCK6</accession>
<evidence type="ECO:0000256" key="1">
    <source>
        <dbReference type="SAM" id="MobiDB-lite"/>
    </source>
</evidence>
<name>A0A239JCK6_9BACT</name>